<dbReference type="Pfam" id="PF00505">
    <property type="entry name" value="HMG_box"/>
    <property type="match status" value="1"/>
</dbReference>
<sequence>MRPRVEIQDGPEMDCPVTYITSEVQGNVHVFIPETFHRSLVELVASNFSRRIQQPVSVFHDAYRQKFRICPLPSGSAVDTTSYGSLFLTCDYSEEIKETSADTIVVEPEDNRGHIPRPRNSWILYRQFKSRELRKDHPGITASELSTLISSLWKDETEEEKAFWKKMAQEEDRIHKEKYPGYKYTTRKNVDKSE</sequence>
<evidence type="ECO:0000259" key="4">
    <source>
        <dbReference type="PROSITE" id="PS50118"/>
    </source>
</evidence>
<dbReference type="EMBL" id="KM096572">
    <property type="protein sequence ID" value="AKE48501.1"/>
    <property type="molecule type" value="Genomic_DNA"/>
</dbReference>
<dbReference type="Gene3D" id="1.10.30.10">
    <property type="entry name" value="High mobility group box domain"/>
    <property type="match status" value="1"/>
</dbReference>
<dbReference type="PANTHER" id="PTHR10270:SF161">
    <property type="entry name" value="SEX-DETERMINING REGION Y PROTEIN"/>
    <property type="match status" value="1"/>
</dbReference>
<dbReference type="CDD" id="cd01389">
    <property type="entry name" value="HMG-box_ROX1-like"/>
    <property type="match status" value="1"/>
</dbReference>
<keyword evidence="1 3" id="KW-0238">DNA-binding</keyword>
<dbReference type="PANTHER" id="PTHR10270">
    <property type="entry name" value="SOX TRANSCRIPTION FACTOR"/>
    <property type="match status" value="1"/>
</dbReference>
<dbReference type="GO" id="GO:0001228">
    <property type="term" value="F:DNA-binding transcription activator activity, RNA polymerase II-specific"/>
    <property type="evidence" value="ECO:0007669"/>
    <property type="project" value="TreeGrafter"/>
</dbReference>
<dbReference type="GO" id="GO:0030154">
    <property type="term" value="P:cell differentiation"/>
    <property type="evidence" value="ECO:0007669"/>
    <property type="project" value="TreeGrafter"/>
</dbReference>
<dbReference type="AlphaFoldDB" id="A0A0K0MIQ0"/>
<feature type="domain" description="HMG box" evidence="4">
    <location>
        <begin position="115"/>
        <end position="183"/>
    </location>
</feature>
<feature type="DNA-binding region" description="HMG box" evidence="3">
    <location>
        <begin position="115"/>
        <end position="183"/>
    </location>
</feature>
<keyword evidence="2" id="KW-0804">Transcription</keyword>
<evidence type="ECO:0000256" key="3">
    <source>
        <dbReference type="PROSITE-ProRule" id="PRU00267"/>
    </source>
</evidence>
<dbReference type="GO" id="GO:0000978">
    <property type="term" value="F:RNA polymerase II cis-regulatory region sequence-specific DNA binding"/>
    <property type="evidence" value="ECO:0007669"/>
    <property type="project" value="TreeGrafter"/>
</dbReference>
<evidence type="ECO:0000256" key="2">
    <source>
        <dbReference type="ARBA" id="ARBA00023163"/>
    </source>
</evidence>
<reference evidence="5" key="1">
    <citation type="submission" date="2014-07" db="EMBL/GenBank/DDBJ databases">
        <title>A systematic study of Ichneumonosoma Meijere, Pelmatops Enderlein, Pseudopelmatops Shiraki and Soita Walker (Diptera: Tephritidae).</title>
        <authorList>
            <person name="Chen X.-L."/>
            <person name="Norrbom A."/>
            <person name="Zhu C.-D."/>
        </authorList>
    </citation>
    <scope>NUCLEOTIDE SEQUENCE</scope>
    <source>
        <strain evidence="5">UVas1-58</strain>
        <strain evidence="6">UVas2-26</strain>
    </source>
</reference>
<dbReference type="GO" id="GO:0005634">
    <property type="term" value="C:nucleus"/>
    <property type="evidence" value="ECO:0007669"/>
    <property type="project" value="UniProtKB-UniRule"/>
</dbReference>
<gene>
    <name evidence="5" type="primary">mat1-1-3</name>
</gene>
<proteinExistence type="predicted"/>
<accession>A0A0K0MIQ0</accession>
<organism evidence="5">
    <name type="scientific">Ustilaginoidea virens</name>
    <name type="common">Rice false smut fungus</name>
    <name type="synonym">Villosiclava virens</name>
    <dbReference type="NCBI Taxonomy" id="1159556"/>
    <lineage>
        <taxon>Eukaryota</taxon>
        <taxon>Fungi</taxon>
        <taxon>Dikarya</taxon>
        <taxon>Ascomycota</taxon>
        <taxon>Pezizomycotina</taxon>
        <taxon>Sordariomycetes</taxon>
        <taxon>Hypocreomycetidae</taxon>
        <taxon>Hypocreales</taxon>
        <taxon>Clavicipitaceae</taxon>
        <taxon>Ustilaginoidea</taxon>
    </lineage>
</organism>
<name>A0A0K0MIQ0_USTVR</name>
<dbReference type="PROSITE" id="PS50118">
    <property type="entry name" value="HMG_BOX_2"/>
    <property type="match status" value="1"/>
</dbReference>
<dbReference type="SUPFAM" id="SSF47095">
    <property type="entry name" value="HMG-box"/>
    <property type="match status" value="1"/>
</dbReference>
<dbReference type="InterPro" id="IPR036910">
    <property type="entry name" value="HMG_box_dom_sf"/>
</dbReference>
<dbReference type="EMBL" id="KM096573">
    <property type="protein sequence ID" value="AKE48505.1"/>
    <property type="molecule type" value="Genomic_DNA"/>
</dbReference>
<evidence type="ECO:0000256" key="1">
    <source>
        <dbReference type="ARBA" id="ARBA00023125"/>
    </source>
</evidence>
<dbReference type="SMART" id="SM00398">
    <property type="entry name" value="HMG"/>
    <property type="match status" value="1"/>
</dbReference>
<protein>
    <submittedName>
        <fullName evidence="5">MAT1-1-3</fullName>
    </submittedName>
</protein>
<evidence type="ECO:0000313" key="6">
    <source>
        <dbReference type="EMBL" id="AKE48505.1"/>
    </source>
</evidence>
<dbReference type="InterPro" id="IPR050140">
    <property type="entry name" value="SRY-related_HMG-box_TF-like"/>
</dbReference>
<dbReference type="InterPro" id="IPR009071">
    <property type="entry name" value="HMG_box_dom"/>
</dbReference>
<keyword evidence="3" id="KW-0539">Nucleus</keyword>
<evidence type="ECO:0000313" key="5">
    <source>
        <dbReference type="EMBL" id="AKE48501.1"/>
    </source>
</evidence>